<protein>
    <recommendedName>
        <fullName evidence="2">VWFA domain-containing protein</fullName>
    </recommendedName>
</protein>
<feature type="domain" description="VWFA" evidence="2">
    <location>
        <begin position="159"/>
        <end position="421"/>
    </location>
</feature>
<dbReference type="GO" id="GO:0090110">
    <property type="term" value="P:COPII-coated vesicle cargo loading"/>
    <property type="evidence" value="ECO:0007669"/>
    <property type="project" value="TreeGrafter"/>
</dbReference>
<dbReference type="EMBL" id="CAJZBQ010000014">
    <property type="protein sequence ID" value="CAG9315875.1"/>
    <property type="molecule type" value="Genomic_DNA"/>
</dbReference>
<evidence type="ECO:0000259" key="2">
    <source>
        <dbReference type="PROSITE" id="PS50234"/>
    </source>
</evidence>
<dbReference type="GO" id="GO:0006886">
    <property type="term" value="P:intracellular protein transport"/>
    <property type="evidence" value="ECO:0007669"/>
    <property type="project" value="InterPro"/>
</dbReference>
<proteinExistence type="predicted"/>
<dbReference type="GO" id="GO:0008270">
    <property type="term" value="F:zinc ion binding"/>
    <property type="evidence" value="ECO:0007669"/>
    <property type="project" value="InterPro"/>
</dbReference>
<sequence>MECAHNFAYAEEEDEDLGMDLFGGEEEKKQVSKPSDSKMHVRSSSIEMLPNPQQKARSHPQRCQVDTNVVEINLNCLQQDFQLATGEPMFCSTCSCVFNSFSHYVRQEQNIVWTCEFCGTINNLQIEDEEIPTVAELTYVVESAGEVAEARHGTDDNSAIIFCIDISGSMCVSKAVSGNLNLKTNKQQELMKLAGLDEQEQHMPGERRDITYVSRLECVQGAIESQLKELKHGASNRRVGIVTFNGEVRVIGDGRADEVIAGDRLYSYDNISKAFEGRFESLMGRRVGETAEELIAKVYQLEEGGPTALGPALLASIILAAQGGAGSKVIICTDGLANVGLGSLELGLEETSEAFYAELGRFASEKGISVSLISIEGEECKLERLSTITELTNGDILRVQPEHISEEFANILSDNVIATHVSLTVILHKALYFRNEDAADLSWNKSRLNKKIGNATASSSVTFSYGLKQNAILLREGIDKNKLKEVPMQSIIRYSSLNGMKCVRSITRIQPVTFDLNQARQDAKFDILARAGTRQAAKMAMDGRFEAAKEHAQLWKEKLQEQVVNEEQEMELNALEADLMEINEGVENQKQLERDMGIAFEEDIDVAELKNERRKNYGDDFTSKFKGLFKKKKRNN</sequence>
<dbReference type="InterPro" id="IPR036174">
    <property type="entry name" value="Znf_Sec23_Sec24_sf"/>
</dbReference>
<dbReference type="PANTHER" id="PTHR13803:SF36">
    <property type="entry name" value="TYPE A VON WILLEBRAND FACTOR DOMAIN-CONTAINING PROTEIN"/>
    <property type="match status" value="1"/>
</dbReference>
<dbReference type="Gene3D" id="2.30.30.380">
    <property type="entry name" value="Zn-finger domain of Sec23/24"/>
    <property type="match status" value="1"/>
</dbReference>
<dbReference type="InterPro" id="IPR050550">
    <property type="entry name" value="SEC23_SEC24_subfamily"/>
</dbReference>
<comment type="caution">
    <text evidence="3">The sequence shown here is derived from an EMBL/GenBank/DDBJ whole genome shotgun (WGS) entry which is preliminary data.</text>
</comment>
<gene>
    <name evidence="3" type="ORF">BSTOLATCC_MIC14619</name>
</gene>
<dbReference type="SUPFAM" id="SSF82919">
    <property type="entry name" value="Zn-finger domain of Sec23/24"/>
    <property type="match status" value="1"/>
</dbReference>
<dbReference type="Proteomes" id="UP001162131">
    <property type="component" value="Unassembled WGS sequence"/>
</dbReference>
<feature type="coiled-coil region" evidence="1">
    <location>
        <begin position="556"/>
        <end position="592"/>
    </location>
</feature>
<reference evidence="3" key="1">
    <citation type="submission" date="2021-09" db="EMBL/GenBank/DDBJ databases">
        <authorList>
            <consortium name="AG Swart"/>
            <person name="Singh M."/>
            <person name="Singh A."/>
            <person name="Seah K."/>
            <person name="Emmerich C."/>
        </authorList>
    </citation>
    <scope>NUCLEOTIDE SEQUENCE</scope>
    <source>
        <strain evidence="3">ATCC30299</strain>
    </source>
</reference>
<dbReference type="GO" id="GO:0000149">
    <property type="term" value="F:SNARE binding"/>
    <property type="evidence" value="ECO:0007669"/>
    <property type="project" value="TreeGrafter"/>
</dbReference>
<keyword evidence="4" id="KW-1185">Reference proteome</keyword>
<dbReference type="InterPro" id="IPR002035">
    <property type="entry name" value="VWF_A"/>
</dbReference>
<dbReference type="SMART" id="SM00327">
    <property type="entry name" value="VWA"/>
    <property type="match status" value="1"/>
</dbReference>
<accession>A0AAU9IM77</accession>
<evidence type="ECO:0000313" key="3">
    <source>
        <dbReference type="EMBL" id="CAG9315875.1"/>
    </source>
</evidence>
<dbReference type="PROSITE" id="PS50234">
    <property type="entry name" value="VWFA"/>
    <property type="match status" value="1"/>
</dbReference>
<dbReference type="InterPro" id="IPR036465">
    <property type="entry name" value="vWFA_dom_sf"/>
</dbReference>
<dbReference type="AlphaFoldDB" id="A0AAU9IM77"/>
<organism evidence="3 4">
    <name type="scientific">Blepharisma stoltei</name>
    <dbReference type="NCBI Taxonomy" id="1481888"/>
    <lineage>
        <taxon>Eukaryota</taxon>
        <taxon>Sar</taxon>
        <taxon>Alveolata</taxon>
        <taxon>Ciliophora</taxon>
        <taxon>Postciliodesmatophora</taxon>
        <taxon>Heterotrichea</taxon>
        <taxon>Heterotrichida</taxon>
        <taxon>Blepharismidae</taxon>
        <taxon>Blepharisma</taxon>
    </lineage>
</organism>
<dbReference type="PANTHER" id="PTHR13803">
    <property type="entry name" value="SEC24-RELATED PROTEIN"/>
    <property type="match status" value="1"/>
</dbReference>
<dbReference type="GO" id="GO:0070971">
    <property type="term" value="C:endoplasmic reticulum exit site"/>
    <property type="evidence" value="ECO:0007669"/>
    <property type="project" value="TreeGrafter"/>
</dbReference>
<evidence type="ECO:0000256" key="1">
    <source>
        <dbReference type="SAM" id="Coils"/>
    </source>
</evidence>
<dbReference type="SUPFAM" id="SSF53300">
    <property type="entry name" value="vWA-like"/>
    <property type="match status" value="1"/>
</dbReference>
<dbReference type="Gene3D" id="3.40.50.410">
    <property type="entry name" value="von Willebrand factor, type A domain"/>
    <property type="match status" value="1"/>
</dbReference>
<keyword evidence="1" id="KW-0175">Coiled coil</keyword>
<dbReference type="GO" id="GO:0030127">
    <property type="term" value="C:COPII vesicle coat"/>
    <property type="evidence" value="ECO:0007669"/>
    <property type="project" value="InterPro"/>
</dbReference>
<evidence type="ECO:0000313" key="4">
    <source>
        <dbReference type="Proteomes" id="UP001162131"/>
    </source>
</evidence>
<name>A0AAU9IM77_9CILI</name>